<accession>A0ACB0JGX3</accession>
<gene>
    <name evidence="1" type="ORF">MILVUS5_LOCUS12281</name>
</gene>
<name>A0ACB0JGX3_TRIPR</name>
<dbReference type="EMBL" id="CASHSV030000034">
    <property type="protein sequence ID" value="CAJ2642912.1"/>
    <property type="molecule type" value="Genomic_DNA"/>
</dbReference>
<reference evidence="1" key="1">
    <citation type="submission" date="2023-10" db="EMBL/GenBank/DDBJ databases">
        <authorList>
            <person name="Rodriguez Cubillos JULIANA M."/>
            <person name="De Vega J."/>
        </authorList>
    </citation>
    <scope>NUCLEOTIDE SEQUENCE</scope>
</reference>
<dbReference type="Proteomes" id="UP001177021">
    <property type="component" value="Unassembled WGS sequence"/>
</dbReference>
<keyword evidence="2" id="KW-1185">Reference proteome</keyword>
<proteinExistence type="predicted"/>
<sequence length="768" mass="82232">MKVNQFLLILSFEFLFLLFGESRSLSADDGNQVYIVYMGATDSTNGSLRNDHAYVLNTVLTRNKKALVHNYKYGFSGFAARLSKEEANTIAQHPGVVSVFPNPILKLHTTRSWDFLKSQNHIKTDSTFSNSSSSSNVVIGMLDTGIWPEAESFKDNGMGPIPPGWKGTCMTSPDFNTSNCNRKIIGARYYADGKNDGSKTVRDNDGHGTHTASTAAGNVVSGASYYGLATGTAKGGSPESRLAIYKVCTDGCSGATILAAFDDAISDGVDILSLSLGGPQDLKPDLTTNVVAIGAFHAVEHGILVVCAAGNNGPWPHSVTNDAPWILTVGATTIDRNFQSNIVLGNNKVVEGVAINFSPLSKSADYPLITGESAKLPTADSEDDLEDARHCHLDALDREKINGSIVICDGMNDTNFYYSTSLKVRVLQGMGALGLVHITDKEGAVPDNYGDFPATIVRPKDHATILQYLNSTSNPKATILPTTTVLDYKPAPMVAIFSSRGPSSLTKNIIKPDIAAPGGDILAAWTGTETDETYVPNGKLLSPYNIISGTSMSCPHVSGLAGSIKSKNPTWSPSAIKSAIMTSATQINNLKAPITTDLGPVATPYDYGAGEITTESFQPGLVYETTTMDYLNYMCYLGLNTTKIKVISKTVPKNFSCPKDSTPDYISNINYPSIAIPKFSSQGTVNVNRTVTNVGEVDETVYSATVVAPFGATVQLIPEKLQFTKSSKTLSYQVVFTSTFTSLKEDIFGSITWSNGKHSVRIPFALTV</sequence>
<comment type="caution">
    <text evidence="1">The sequence shown here is derived from an EMBL/GenBank/DDBJ whole genome shotgun (WGS) entry which is preliminary data.</text>
</comment>
<evidence type="ECO:0000313" key="1">
    <source>
        <dbReference type="EMBL" id="CAJ2642912.1"/>
    </source>
</evidence>
<organism evidence="1 2">
    <name type="scientific">Trifolium pratense</name>
    <name type="common">Red clover</name>
    <dbReference type="NCBI Taxonomy" id="57577"/>
    <lineage>
        <taxon>Eukaryota</taxon>
        <taxon>Viridiplantae</taxon>
        <taxon>Streptophyta</taxon>
        <taxon>Embryophyta</taxon>
        <taxon>Tracheophyta</taxon>
        <taxon>Spermatophyta</taxon>
        <taxon>Magnoliopsida</taxon>
        <taxon>eudicotyledons</taxon>
        <taxon>Gunneridae</taxon>
        <taxon>Pentapetalae</taxon>
        <taxon>rosids</taxon>
        <taxon>fabids</taxon>
        <taxon>Fabales</taxon>
        <taxon>Fabaceae</taxon>
        <taxon>Papilionoideae</taxon>
        <taxon>50 kb inversion clade</taxon>
        <taxon>NPAAA clade</taxon>
        <taxon>Hologalegina</taxon>
        <taxon>IRL clade</taxon>
        <taxon>Trifolieae</taxon>
        <taxon>Trifolium</taxon>
    </lineage>
</organism>
<protein>
    <submittedName>
        <fullName evidence="1">Uncharacterized protein</fullName>
    </submittedName>
</protein>
<evidence type="ECO:0000313" key="2">
    <source>
        <dbReference type="Proteomes" id="UP001177021"/>
    </source>
</evidence>